<sequence length="338" mass="37461">MSEVLVHVTRGNYIESRHHGDLAVVDRDGKLLYAVGDPYRFTFWRSAAKPFQMAPFVEGGGIEHFQIEPHELALMTSSHGGEAKHVATLRGILHKIGCTEEQLDCGIAPPMHSKTAAEILRGGDRYEAVHNPCSGKHAAMLALGKLLHLPMENYLHPHHPIQQIMLDTVAQCCHMKPEDMAVAIDGCGVPVFGMDISKMALAYARFSKPEGYFSQKRITALRTILAAMTNNPFYVAGTDRLDTALMEATRGRIVAKLGAEAVYSVGIVNQGIGICLKIDDGAYRAIGPVIIEVLKRLDLITEEELKKLEDYWKPKLKNHRQEIIGELQPVFAFQRQSS</sequence>
<dbReference type="AlphaFoldDB" id="A0A140LEI9"/>
<name>A0A140LEI9_9FIRM</name>
<dbReference type="STRING" id="520762.AN619_01240"/>
<dbReference type="EMBL" id="LOEE01000003">
    <property type="protein sequence ID" value="KXG78964.1"/>
    <property type="molecule type" value="Genomic_DNA"/>
</dbReference>
<dbReference type="PATRIC" id="fig|520762.4.peg.143"/>
<proteinExistence type="predicted"/>
<organism evidence="1 2">
    <name type="scientific">Thermotalea metallivorans</name>
    <dbReference type="NCBI Taxonomy" id="520762"/>
    <lineage>
        <taxon>Bacteria</taxon>
        <taxon>Bacillati</taxon>
        <taxon>Bacillota</taxon>
        <taxon>Clostridia</taxon>
        <taxon>Peptostreptococcales</taxon>
        <taxon>Thermotaleaceae</taxon>
        <taxon>Thermotalea</taxon>
    </lineage>
</organism>
<accession>A0A140LEI9</accession>
<dbReference type="Proteomes" id="UP000070456">
    <property type="component" value="Unassembled WGS sequence"/>
</dbReference>
<dbReference type="Pfam" id="PF06089">
    <property type="entry name" value="Asparaginase_II"/>
    <property type="match status" value="1"/>
</dbReference>
<dbReference type="InterPro" id="IPR010349">
    <property type="entry name" value="Asparaginase_II"/>
</dbReference>
<dbReference type="PANTHER" id="PTHR42110:SF1">
    <property type="entry name" value="L-ASPARAGINASE, PUTATIVE (AFU_ORTHOLOGUE AFUA_3G11890)-RELATED"/>
    <property type="match status" value="1"/>
</dbReference>
<dbReference type="RefSeq" id="WP_068554037.1">
    <property type="nucleotide sequence ID" value="NZ_LOEE01000003.1"/>
</dbReference>
<evidence type="ECO:0000313" key="2">
    <source>
        <dbReference type="Proteomes" id="UP000070456"/>
    </source>
</evidence>
<gene>
    <name evidence="1" type="ORF">AN619_01240</name>
</gene>
<protein>
    <recommendedName>
        <fullName evidence="3">Asparaginase</fullName>
    </recommendedName>
</protein>
<dbReference type="OrthoDB" id="9770793at2"/>
<keyword evidence="2" id="KW-1185">Reference proteome</keyword>
<evidence type="ECO:0008006" key="3">
    <source>
        <dbReference type="Google" id="ProtNLM"/>
    </source>
</evidence>
<reference evidence="1 2" key="1">
    <citation type="submission" date="2015-12" db="EMBL/GenBank/DDBJ databases">
        <title>Draft genome sequence of the thermoanaerobe Thermotalea metallivorans, an isolate from the runoff channel of the Great Artesian Basin, Australia.</title>
        <authorList>
            <person name="Patel B.K."/>
        </authorList>
    </citation>
    <scope>NUCLEOTIDE SEQUENCE [LARGE SCALE GENOMIC DNA]</scope>
    <source>
        <strain evidence="1 2">B2-1</strain>
    </source>
</reference>
<comment type="caution">
    <text evidence="1">The sequence shown here is derived from an EMBL/GenBank/DDBJ whole genome shotgun (WGS) entry which is preliminary data.</text>
</comment>
<dbReference type="PANTHER" id="PTHR42110">
    <property type="entry name" value="L-ASPARAGINASE, PUTATIVE (AFU_ORTHOLOGUE AFUA_3G11890)-RELATED"/>
    <property type="match status" value="1"/>
</dbReference>
<evidence type="ECO:0000313" key="1">
    <source>
        <dbReference type="EMBL" id="KXG78964.1"/>
    </source>
</evidence>